<protein>
    <submittedName>
        <fullName evidence="2">Uncharacterized protein</fullName>
    </submittedName>
</protein>
<reference evidence="3" key="1">
    <citation type="submission" date="2022-10" db="EMBL/GenBank/DDBJ databases">
        <title>Genome assembly of Pristionchus species.</title>
        <authorList>
            <person name="Yoshida K."/>
            <person name="Sommer R.J."/>
        </authorList>
    </citation>
    <scope>NUCLEOTIDE SEQUENCE [LARGE SCALE GENOMIC DNA]</scope>
    <source>
        <strain evidence="3">RS5460</strain>
    </source>
</reference>
<accession>A0AAN5CBA5</accession>
<comment type="caution">
    <text evidence="2">The sequence shown here is derived from an EMBL/GenBank/DDBJ whole genome shotgun (WGS) entry which is preliminary data.</text>
</comment>
<dbReference type="EMBL" id="BTRK01000002">
    <property type="protein sequence ID" value="GMR37805.1"/>
    <property type="molecule type" value="Genomic_DNA"/>
</dbReference>
<name>A0AAN5CBA5_9BILA</name>
<gene>
    <name evidence="2" type="ORF">PMAYCL1PPCAC_08000</name>
</gene>
<sequence>RPPSSYSFPSYPTTVAYRTMDDDENPYQAQFDNIDQFFRSVVLPQHLDDHVYWNEYMNQLNDPDVDIPAVEREEDYSEDFSPSEYSDEDSDSSRSRTASETSSTFTAPEVSLSEACISNQMHNKYALSPETSAYANELAGIFDDGPFGNIDDPENLRHTVRHGRLESTTNFITVPQAL</sequence>
<feature type="region of interest" description="Disordered" evidence="1">
    <location>
        <begin position="73"/>
        <end position="108"/>
    </location>
</feature>
<feature type="non-terminal residue" evidence="2">
    <location>
        <position position="1"/>
    </location>
</feature>
<evidence type="ECO:0000256" key="1">
    <source>
        <dbReference type="SAM" id="MobiDB-lite"/>
    </source>
</evidence>
<keyword evidence="3" id="KW-1185">Reference proteome</keyword>
<proteinExistence type="predicted"/>
<evidence type="ECO:0000313" key="3">
    <source>
        <dbReference type="Proteomes" id="UP001328107"/>
    </source>
</evidence>
<feature type="compositionally biased region" description="Low complexity" evidence="1">
    <location>
        <begin position="95"/>
        <end position="108"/>
    </location>
</feature>
<organism evidence="2 3">
    <name type="scientific">Pristionchus mayeri</name>
    <dbReference type="NCBI Taxonomy" id="1317129"/>
    <lineage>
        <taxon>Eukaryota</taxon>
        <taxon>Metazoa</taxon>
        <taxon>Ecdysozoa</taxon>
        <taxon>Nematoda</taxon>
        <taxon>Chromadorea</taxon>
        <taxon>Rhabditida</taxon>
        <taxon>Rhabditina</taxon>
        <taxon>Diplogasteromorpha</taxon>
        <taxon>Diplogasteroidea</taxon>
        <taxon>Neodiplogasteridae</taxon>
        <taxon>Pristionchus</taxon>
    </lineage>
</organism>
<feature type="non-terminal residue" evidence="2">
    <location>
        <position position="178"/>
    </location>
</feature>
<dbReference type="Proteomes" id="UP001328107">
    <property type="component" value="Unassembled WGS sequence"/>
</dbReference>
<dbReference type="AlphaFoldDB" id="A0AAN5CBA5"/>
<evidence type="ECO:0000313" key="2">
    <source>
        <dbReference type="EMBL" id="GMR37805.1"/>
    </source>
</evidence>